<accession>A0A1H1TS70</accession>
<proteinExistence type="predicted"/>
<keyword evidence="4 6" id="KW-1133">Transmembrane helix</keyword>
<dbReference type="GO" id="GO:0020037">
    <property type="term" value="F:heme binding"/>
    <property type="evidence" value="ECO:0007669"/>
    <property type="project" value="InterPro"/>
</dbReference>
<feature type="transmembrane region" description="Helical" evidence="6">
    <location>
        <begin position="12"/>
        <end position="30"/>
    </location>
</feature>
<dbReference type="AlphaFoldDB" id="A0A1H1TS70"/>
<evidence type="ECO:0000256" key="1">
    <source>
        <dbReference type="ARBA" id="ARBA00004141"/>
    </source>
</evidence>
<evidence type="ECO:0000313" key="8">
    <source>
        <dbReference type="EMBL" id="SDS63070.1"/>
    </source>
</evidence>
<organism evidence="8 9">
    <name type="scientific">Nocardioides scoriae</name>
    <dbReference type="NCBI Taxonomy" id="642780"/>
    <lineage>
        <taxon>Bacteria</taxon>
        <taxon>Bacillati</taxon>
        <taxon>Actinomycetota</taxon>
        <taxon>Actinomycetes</taxon>
        <taxon>Propionibacteriales</taxon>
        <taxon>Nocardioidaceae</taxon>
        <taxon>Nocardioides</taxon>
    </lineage>
</organism>
<dbReference type="RefSeq" id="WP_091729761.1">
    <property type="nucleotide sequence ID" value="NZ_LT629757.1"/>
</dbReference>
<protein>
    <submittedName>
        <fullName evidence="8">Cytochrome c-type biogenesis protein CcsB</fullName>
    </submittedName>
</protein>
<evidence type="ECO:0000256" key="5">
    <source>
        <dbReference type="ARBA" id="ARBA00023136"/>
    </source>
</evidence>
<dbReference type="OrthoDB" id="9814290at2"/>
<comment type="subcellular location">
    <subcellularLocation>
        <location evidence="1">Membrane</location>
        <topology evidence="1">Multi-pass membrane protein</topology>
    </subcellularLocation>
</comment>
<dbReference type="Proteomes" id="UP000198859">
    <property type="component" value="Chromosome I"/>
</dbReference>
<feature type="transmembrane region" description="Helical" evidence="6">
    <location>
        <begin position="185"/>
        <end position="211"/>
    </location>
</feature>
<keyword evidence="5 6" id="KW-0472">Membrane</keyword>
<evidence type="ECO:0000256" key="3">
    <source>
        <dbReference type="ARBA" id="ARBA00022748"/>
    </source>
</evidence>
<dbReference type="PANTHER" id="PTHR30071">
    <property type="entry name" value="HEME EXPORTER PROTEIN C"/>
    <property type="match status" value="1"/>
</dbReference>
<evidence type="ECO:0000256" key="6">
    <source>
        <dbReference type="SAM" id="Phobius"/>
    </source>
</evidence>
<dbReference type="InterPro" id="IPR045062">
    <property type="entry name" value="Cyt_c_biogenesis_CcsA/CcmC"/>
</dbReference>
<feature type="transmembrane region" description="Helical" evidence="6">
    <location>
        <begin position="279"/>
        <end position="295"/>
    </location>
</feature>
<keyword evidence="9" id="KW-1185">Reference proteome</keyword>
<feature type="transmembrane region" description="Helical" evidence="6">
    <location>
        <begin position="307"/>
        <end position="328"/>
    </location>
</feature>
<reference evidence="9" key="1">
    <citation type="submission" date="2016-10" db="EMBL/GenBank/DDBJ databases">
        <authorList>
            <person name="Varghese N."/>
            <person name="Submissions S."/>
        </authorList>
    </citation>
    <scope>NUCLEOTIDE SEQUENCE [LARGE SCALE GENOMIC DNA]</scope>
    <source>
        <strain evidence="9">DSM 22127</strain>
    </source>
</reference>
<keyword evidence="2 6" id="KW-0812">Transmembrane</keyword>
<dbReference type="GO" id="GO:0005886">
    <property type="term" value="C:plasma membrane"/>
    <property type="evidence" value="ECO:0007669"/>
    <property type="project" value="TreeGrafter"/>
</dbReference>
<dbReference type="InterPro" id="IPR017562">
    <property type="entry name" value="Cyt_c_biogenesis_CcsA"/>
</dbReference>
<gene>
    <name evidence="8" type="ORF">SAMN04488570_2318</name>
</gene>
<dbReference type="Pfam" id="PF01578">
    <property type="entry name" value="Cytochrom_C_asm"/>
    <property type="match status" value="1"/>
</dbReference>
<dbReference type="EMBL" id="LT629757">
    <property type="protein sequence ID" value="SDS63070.1"/>
    <property type="molecule type" value="Genomic_DNA"/>
</dbReference>
<dbReference type="NCBIfam" id="TIGR03144">
    <property type="entry name" value="cytochr_II_ccsB"/>
    <property type="match status" value="1"/>
</dbReference>
<evidence type="ECO:0000256" key="4">
    <source>
        <dbReference type="ARBA" id="ARBA00022989"/>
    </source>
</evidence>
<dbReference type="InterPro" id="IPR002541">
    <property type="entry name" value="Cyt_c_assembly"/>
</dbReference>
<keyword evidence="3" id="KW-0201">Cytochrome c-type biogenesis</keyword>
<dbReference type="PANTHER" id="PTHR30071:SF1">
    <property type="entry name" value="CYTOCHROME B_B6 PROTEIN-RELATED"/>
    <property type="match status" value="1"/>
</dbReference>
<feature type="transmembrane region" description="Helical" evidence="6">
    <location>
        <begin position="149"/>
        <end position="170"/>
    </location>
</feature>
<feature type="domain" description="Cytochrome c assembly protein" evidence="7">
    <location>
        <begin position="120"/>
        <end position="326"/>
    </location>
</feature>
<name>A0A1H1TS70_9ACTN</name>
<evidence type="ECO:0000256" key="2">
    <source>
        <dbReference type="ARBA" id="ARBA00022692"/>
    </source>
</evidence>
<dbReference type="GO" id="GO:0017004">
    <property type="term" value="P:cytochrome complex assembly"/>
    <property type="evidence" value="ECO:0007669"/>
    <property type="project" value="UniProtKB-KW"/>
</dbReference>
<feature type="transmembrane region" description="Helical" evidence="6">
    <location>
        <begin position="248"/>
        <end position="267"/>
    </location>
</feature>
<sequence length="350" mass="38035">MTHEQFEVLSNQAVAGCAAVYFLAFLAHLVQWAAGRKVAVAESVSETGRVGAREHVTAGAGASGDVATLDAPATPAADEEPERMLLFGRIGVSLTVVAAALHFLSVVTRGLAADPVRVPWGNMYEFTLTGSFVVTLGYLLLYRRYSLSWLSPVVTGFVLVVLMVDVLTLYEPVVPLQDSLQSPWLVIHVVAAVIATGGFTLGGMTSLLYLVKARWEDRGGVSRNPGGYLARLPELKVLDRFAYRTHAFAFPIWTFAALITGPIWAHYAWGRYWGWDPKEVWAFITWVVYAAYLHARATSGWKGRSAAIIALVGLATLLFNFVGINFFFGSGSQHSYAAPEPTSVVLHLDA</sequence>
<evidence type="ECO:0000313" key="9">
    <source>
        <dbReference type="Proteomes" id="UP000198859"/>
    </source>
</evidence>
<dbReference type="STRING" id="642780.SAMN04488570_2318"/>
<feature type="transmembrane region" description="Helical" evidence="6">
    <location>
        <begin position="90"/>
        <end position="111"/>
    </location>
</feature>
<evidence type="ECO:0000259" key="7">
    <source>
        <dbReference type="Pfam" id="PF01578"/>
    </source>
</evidence>
<feature type="transmembrane region" description="Helical" evidence="6">
    <location>
        <begin position="123"/>
        <end position="142"/>
    </location>
</feature>